<dbReference type="Proteomes" id="UP000030147">
    <property type="component" value="Unassembled WGS sequence"/>
</dbReference>
<feature type="region of interest" description="Disordered" evidence="1">
    <location>
        <begin position="29"/>
        <end position="48"/>
    </location>
</feature>
<dbReference type="eggNOG" id="ENOG502ZMRR">
    <property type="taxonomic scope" value="Bacteria"/>
</dbReference>
<protein>
    <recommendedName>
        <fullName evidence="4">DUF3221 domain-containing protein</fullName>
    </recommendedName>
</protein>
<dbReference type="PROSITE" id="PS51257">
    <property type="entry name" value="PROKAR_LIPOPROTEIN"/>
    <property type="match status" value="1"/>
</dbReference>
<evidence type="ECO:0000313" key="3">
    <source>
        <dbReference type="Proteomes" id="UP000030147"/>
    </source>
</evidence>
<evidence type="ECO:0000313" key="2">
    <source>
        <dbReference type="EMBL" id="KGP71273.1"/>
    </source>
</evidence>
<reference evidence="2 3" key="1">
    <citation type="journal article" date="2015" name="Stand. Genomic Sci.">
        <title>High quality draft genome sequence of the moderately halophilic bacterium Pontibacillus yanchengensis Y32(T) and comparison among Pontibacillus genomes.</title>
        <authorList>
            <person name="Huang J."/>
            <person name="Qiao Z.X."/>
            <person name="Tang J.W."/>
            <person name="Wang G."/>
        </authorList>
    </citation>
    <scope>NUCLEOTIDE SEQUENCE [LARGE SCALE GENOMIC DNA]</scope>
    <source>
        <strain evidence="2 3">Y32</strain>
    </source>
</reference>
<dbReference type="AlphaFoldDB" id="A0A0A2TA35"/>
<dbReference type="EMBL" id="AVBF01000073">
    <property type="protein sequence ID" value="KGP71273.1"/>
    <property type="molecule type" value="Genomic_DNA"/>
</dbReference>
<dbReference type="STRING" id="1385514.N782_20270"/>
<keyword evidence="3" id="KW-1185">Reference proteome</keyword>
<accession>A0A0A2TA35</accession>
<organism evidence="2 3">
    <name type="scientific">Pontibacillus yanchengensis Y32</name>
    <dbReference type="NCBI Taxonomy" id="1385514"/>
    <lineage>
        <taxon>Bacteria</taxon>
        <taxon>Bacillati</taxon>
        <taxon>Bacillota</taxon>
        <taxon>Bacilli</taxon>
        <taxon>Bacillales</taxon>
        <taxon>Bacillaceae</taxon>
        <taxon>Pontibacillus</taxon>
    </lineage>
</organism>
<evidence type="ECO:0000256" key="1">
    <source>
        <dbReference type="SAM" id="MobiDB-lite"/>
    </source>
</evidence>
<gene>
    <name evidence="2" type="ORF">N782_20270</name>
</gene>
<evidence type="ECO:0008006" key="4">
    <source>
        <dbReference type="Google" id="ProtNLM"/>
    </source>
</evidence>
<sequence>MFQSMVKQLVYLMCCIPLTLIGCTNANKSEEPPPVVEVEQNQDNEKNKDKADYQLLEIIKLKEASIVISSREIDSNASYAAYEIWVDEDTKIEGNRSTFEGLSVGDNVEVWVRDKGAEKEFASKIVVYAIES</sequence>
<comment type="caution">
    <text evidence="2">The sequence shown here is derived from an EMBL/GenBank/DDBJ whole genome shotgun (WGS) entry which is preliminary data.</text>
</comment>
<proteinExistence type="predicted"/>
<name>A0A0A2TA35_9BACI</name>